<organism evidence="1 2">
    <name type="scientific">Streptomyces phage Gilson</name>
    <dbReference type="NCBI Taxonomy" id="2488789"/>
    <lineage>
        <taxon>Viruses</taxon>
        <taxon>Duplodnaviria</taxon>
        <taxon>Heunggongvirae</taxon>
        <taxon>Uroviricota</taxon>
        <taxon>Caudoviricetes</taxon>
        <taxon>Stanwilliamsviridae</taxon>
        <taxon>Loccivirinae</taxon>
        <taxon>Gilsonvirus</taxon>
        <taxon>Gilsonvirus gilson</taxon>
    </lineage>
</organism>
<reference evidence="1 2" key="1">
    <citation type="submission" date="2018-10" db="EMBL/GenBank/DDBJ databases">
        <authorList>
            <person name="Soria N.A."/>
            <person name="Batley M.G."/>
            <person name="Hanafy A."/>
            <person name="Singh N."/>
            <person name="Shaffer C.D."/>
            <person name="Weston-Hafer K.A."/>
            <person name="Russell D.A."/>
            <person name="Pope W.H."/>
            <person name="Jacobs-Sera D."/>
            <person name="Hendrix R.W."/>
            <person name="Hatfull G.F."/>
        </authorList>
    </citation>
    <scope>NUCLEOTIDE SEQUENCE [LARGE SCALE GENOMIC DNA]</scope>
</reference>
<evidence type="ECO:0000313" key="2">
    <source>
        <dbReference type="Proteomes" id="UP000284334"/>
    </source>
</evidence>
<sequence length="116" mass="12897">MATTVYTTEEVELQDGTTVTLKPLTIKNLRKFMKTMEAFAEAETEEDGLEVMLDSAALCLKSQRPEFWDEKTNKHAEDFEDAIDIPTIYKVLDVCGGIKLNDPNLLAAAAEALGRN</sequence>
<proteinExistence type="predicted"/>
<dbReference type="RefSeq" id="YP_009842501.1">
    <property type="nucleotide sequence ID" value="NC_048742.1"/>
</dbReference>
<dbReference type="KEGG" id="vg:55612729"/>
<name>A0A3Q9R4P6_9CAUD</name>
<dbReference type="Proteomes" id="UP000284334">
    <property type="component" value="Segment"/>
</dbReference>
<accession>A0A3Q9R4P6</accession>
<keyword evidence="2" id="KW-1185">Reference proteome</keyword>
<evidence type="ECO:0000313" key="1">
    <source>
        <dbReference type="EMBL" id="AZU97116.1"/>
    </source>
</evidence>
<dbReference type="EMBL" id="MK061412">
    <property type="protein sequence ID" value="AZU97116.1"/>
    <property type="molecule type" value="Genomic_DNA"/>
</dbReference>
<gene>
    <name evidence="1" type="primary">38</name>
    <name evidence="1" type="ORF">SEA_GILSON_38</name>
</gene>
<dbReference type="GeneID" id="55612729"/>
<protein>
    <submittedName>
        <fullName evidence="1">Tail assembly chaperone</fullName>
    </submittedName>
</protein>